<comment type="caution">
    <text evidence="1">The sequence shown here is derived from an EMBL/GenBank/DDBJ whole genome shotgun (WGS) entry which is preliminary data.</text>
</comment>
<dbReference type="InterPro" id="IPR052552">
    <property type="entry name" value="YeaO-like"/>
</dbReference>
<dbReference type="EMBL" id="DSGB01000004">
    <property type="protein sequence ID" value="HER95612.1"/>
    <property type="molecule type" value="Genomic_DNA"/>
</dbReference>
<name>A0A7V2AZM9_RHOMR</name>
<dbReference type="AlphaFoldDB" id="A0A7V2AZM9"/>
<proteinExistence type="predicted"/>
<gene>
    <name evidence="1" type="ORF">ENO59_03720</name>
</gene>
<reference evidence="1" key="1">
    <citation type="journal article" date="2020" name="mSystems">
        <title>Genome- and Community-Level Interaction Insights into Carbon Utilization and Element Cycling Functions of Hydrothermarchaeota in Hydrothermal Sediment.</title>
        <authorList>
            <person name="Zhou Z."/>
            <person name="Liu Y."/>
            <person name="Xu W."/>
            <person name="Pan J."/>
            <person name="Luo Z.H."/>
            <person name="Li M."/>
        </authorList>
    </citation>
    <scope>NUCLEOTIDE SEQUENCE [LARGE SCALE GENOMIC DNA]</scope>
    <source>
        <strain evidence="1">SpSt-143</strain>
    </source>
</reference>
<dbReference type="Pfam" id="PF22752">
    <property type="entry name" value="DUF488-N3i"/>
    <property type="match status" value="1"/>
</dbReference>
<evidence type="ECO:0000313" key="1">
    <source>
        <dbReference type="EMBL" id="HER95612.1"/>
    </source>
</evidence>
<dbReference type="PANTHER" id="PTHR36849:SF1">
    <property type="entry name" value="CYTOPLASMIC PROTEIN"/>
    <property type="match status" value="1"/>
</dbReference>
<organism evidence="1">
    <name type="scientific">Rhodothermus marinus</name>
    <name type="common">Rhodothermus obamensis</name>
    <dbReference type="NCBI Taxonomy" id="29549"/>
    <lineage>
        <taxon>Bacteria</taxon>
        <taxon>Pseudomonadati</taxon>
        <taxon>Rhodothermota</taxon>
        <taxon>Rhodothermia</taxon>
        <taxon>Rhodothermales</taxon>
        <taxon>Rhodothermaceae</taxon>
        <taxon>Rhodothermus</taxon>
    </lineage>
</organism>
<sequence>MNIRIKRVYEPPAVEDGFRVLVDRLWPRGLKKSAAALDAWRKDMAPSDALRRWFGHDPSRWEAFRRRYEAELEANPEGVRWLLEQAQRGRLTLCYSAKDAEHNQAVVLRDYLLRKALEKPQCGYSASRL</sequence>
<protein>
    <submittedName>
        <fullName evidence="1">DUF488 domain-containing protein</fullName>
    </submittedName>
</protein>
<accession>A0A7V2AZM9</accession>
<dbReference type="PANTHER" id="PTHR36849">
    <property type="entry name" value="CYTOPLASMIC PROTEIN-RELATED"/>
    <property type="match status" value="1"/>
</dbReference>